<evidence type="ECO:0000256" key="1">
    <source>
        <dbReference type="SAM" id="MobiDB-lite"/>
    </source>
</evidence>
<evidence type="ECO:0000313" key="2">
    <source>
        <dbReference type="EMBL" id="KAJ1357365.1"/>
    </source>
</evidence>
<reference evidence="2" key="1">
    <citation type="submission" date="2021-06" db="EMBL/GenBank/DDBJ databases">
        <title>Parelaphostrongylus tenuis whole genome reference sequence.</title>
        <authorList>
            <person name="Garwood T.J."/>
            <person name="Larsen P.A."/>
            <person name="Fountain-Jones N.M."/>
            <person name="Garbe J.R."/>
            <person name="Macchietto M.G."/>
            <person name="Kania S.A."/>
            <person name="Gerhold R.W."/>
            <person name="Richards J.E."/>
            <person name="Wolf T.M."/>
        </authorList>
    </citation>
    <scope>NUCLEOTIDE SEQUENCE</scope>
    <source>
        <strain evidence="2">MNPRO001-30</strain>
        <tissue evidence="2">Meninges</tissue>
    </source>
</reference>
<feature type="non-terminal residue" evidence="2">
    <location>
        <position position="1"/>
    </location>
</feature>
<dbReference type="EMBL" id="JAHQIW010003116">
    <property type="protein sequence ID" value="KAJ1357365.1"/>
    <property type="molecule type" value="Genomic_DNA"/>
</dbReference>
<comment type="caution">
    <text evidence="2">The sequence shown here is derived from an EMBL/GenBank/DDBJ whole genome shotgun (WGS) entry which is preliminary data.</text>
</comment>
<dbReference type="AlphaFoldDB" id="A0AAD5MG59"/>
<feature type="region of interest" description="Disordered" evidence="1">
    <location>
        <begin position="1"/>
        <end position="21"/>
    </location>
</feature>
<accession>A0AAD5MG59</accession>
<protein>
    <submittedName>
        <fullName evidence="2">Uncharacterized protein</fullName>
    </submittedName>
</protein>
<feature type="compositionally biased region" description="Polar residues" evidence="1">
    <location>
        <begin position="1"/>
        <end position="18"/>
    </location>
</feature>
<organism evidence="2 3">
    <name type="scientific">Parelaphostrongylus tenuis</name>
    <name type="common">Meningeal worm</name>
    <dbReference type="NCBI Taxonomy" id="148309"/>
    <lineage>
        <taxon>Eukaryota</taxon>
        <taxon>Metazoa</taxon>
        <taxon>Ecdysozoa</taxon>
        <taxon>Nematoda</taxon>
        <taxon>Chromadorea</taxon>
        <taxon>Rhabditida</taxon>
        <taxon>Rhabditina</taxon>
        <taxon>Rhabditomorpha</taxon>
        <taxon>Strongyloidea</taxon>
        <taxon>Metastrongylidae</taxon>
        <taxon>Parelaphostrongylus</taxon>
    </lineage>
</organism>
<dbReference type="Proteomes" id="UP001196413">
    <property type="component" value="Unassembled WGS sequence"/>
</dbReference>
<keyword evidence="3" id="KW-1185">Reference proteome</keyword>
<feature type="region of interest" description="Disordered" evidence="1">
    <location>
        <begin position="41"/>
        <end position="71"/>
    </location>
</feature>
<gene>
    <name evidence="2" type="ORF">KIN20_015499</name>
</gene>
<name>A0AAD5MG59_PARTN</name>
<sequence length="445" mass="50306">SRWSRRSNQSRGRPSSPTCWPLVDTARHQRSAAFRAMHMTTNRMKKRRSDPRTQSKMKRRSEDVLRPEPGGEIDVNVAKRQKPSAKRELLDDDFTVESRQCGQGLRYRKRAKPREHSGASIVFDDVTIDDMVEETIRKLVTSAPPLALPDPKEHDVRECKKAGRPAKRFRGRCAKEKQAIRNAEIAERVAIRQRQLPVLDLTLKVIEDLAVEPPLESPMLVHSSIFHETALLHEVGEALQRAGDAKVSTSPLLNELTRKVGNEVLSDILTSAIRSILDEEGSAHSRHVKPQKRTQRTTAQESRASSEEVPWKTCEENQAIRDAKIAEEVAIKQRELPILDLTLKVIEDPAAELPPEAPITVDLSIIYDTTLLKEVSEVLRELVAHVCLEELHPKRVVSHLFPHCTYFSKKKSYSSSFRSIRRNLVHDGVGNKSYPNECAGKGVII</sequence>
<evidence type="ECO:0000313" key="3">
    <source>
        <dbReference type="Proteomes" id="UP001196413"/>
    </source>
</evidence>
<feature type="compositionally biased region" description="Basic residues" evidence="1">
    <location>
        <begin position="284"/>
        <end position="295"/>
    </location>
</feature>
<feature type="compositionally biased region" description="Basic residues" evidence="1">
    <location>
        <begin position="43"/>
        <end position="59"/>
    </location>
</feature>
<proteinExistence type="predicted"/>
<feature type="region of interest" description="Disordered" evidence="1">
    <location>
        <begin position="281"/>
        <end position="310"/>
    </location>
</feature>